<dbReference type="Proteomes" id="UP000236732">
    <property type="component" value="Unassembled WGS sequence"/>
</dbReference>
<evidence type="ECO:0000256" key="4">
    <source>
        <dbReference type="ARBA" id="ARBA00023163"/>
    </source>
</evidence>
<reference evidence="6 7" key="1">
    <citation type="submission" date="2016-10" db="EMBL/GenBank/DDBJ databases">
        <authorList>
            <person name="de Groot N.N."/>
        </authorList>
    </citation>
    <scope>NUCLEOTIDE SEQUENCE [LARGE SCALE GENOMIC DNA]</scope>
    <source>
        <strain evidence="6 7">CGMCC 4.7037</strain>
    </source>
</reference>
<evidence type="ECO:0000259" key="5">
    <source>
        <dbReference type="PROSITE" id="PS50931"/>
    </source>
</evidence>
<dbReference type="SUPFAM" id="SSF53850">
    <property type="entry name" value="Periplasmic binding protein-like II"/>
    <property type="match status" value="1"/>
</dbReference>
<dbReference type="GO" id="GO:0000976">
    <property type="term" value="F:transcription cis-regulatory region binding"/>
    <property type="evidence" value="ECO:0007669"/>
    <property type="project" value="TreeGrafter"/>
</dbReference>
<protein>
    <submittedName>
        <fullName evidence="6">DNA-binding transcriptional regulator, LysR family</fullName>
    </submittedName>
</protein>
<accession>A0A1H5T2U4</accession>
<comment type="similarity">
    <text evidence="1">Belongs to the LysR transcriptional regulatory family.</text>
</comment>
<sequence>MSHQPQITEPDSSHQNSDVSPLSLDLLRTFLAVHRTGSITAAAQTLGLSQPAVTAQVKSLESALDRPLFDRLPRGVAPTPAADELARRVAPALDALDGVVESELPSDEAVHLGGPAEFLCEVVMPMLAPLVRDGLRLRFTLGLSDDLLADLAAGRLDLVLSTIRPRLRGVRADPVYDEEFVLVAAPFVEEPAPLVAYAEDLPIVRRYWRTVYGRRPSMAAQVVIPDLRGVLSAVRAGMGVSVLPAYLCRGDLAAGTLVRLAVPEEPPINTGYLAVRSGAEARPAVARVRAHLVKELRAAPPY</sequence>
<keyword evidence="4" id="KW-0804">Transcription</keyword>
<gene>
    <name evidence="6" type="ORF">SAMN05444920_10199</name>
</gene>
<dbReference type="PANTHER" id="PTHR30126">
    <property type="entry name" value="HTH-TYPE TRANSCRIPTIONAL REGULATOR"/>
    <property type="match status" value="1"/>
</dbReference>
<dbReference type="Pfam" id="PF03466">
    <property type="entry name" value="LysR_substrate"/>
    <property type="match status" value="1"/>
</dbReference>
<dbReference type="AlphaFoldDB" id="A0A1H5T2U4"/>
<dbReference type="InterPro" id="IPR000847">
    <property type="entry name" value="LysR_HTH_N"/>
</dbReference>
<dbReference type="InterPro" id="IPR005119">
    <property type="entry name" value="LysR_subst-bd"/>
</dbReference>
<feature type="domain" description="HTH lysR-type" evidence="5">
    <location>
        <begin position="22"/>
        <end position="79"/>
    </location>
</feature>
<evidence type="ECO:0000313" key="7">
    <source>
        <dbReference type="Proteomes" id="UP000236732"/>
    </source>
</evidence>
<dbReference type="SUPFAM" id="SSF46785">
    <property type="entry name" value="Winged helix' DNA-binding domain"/>
    <property type="match status" value="1"/>
</dbReference>
<keyword evidence="2" id="KW-0805">Transcription regulation</keyword>
<evidence type="ECO:0000256" key="3">
    <source>
        <dbReference type="ARBA" id="ARBA00023125"/>
    </source>
</evidence>
<keyword evidence="3 6" id="KW-0238">DNA-binding</keyword>
<dbReference type="CDD" id="cd05466">
    <property type="entry name" value="PBP2_LTTR_substrate"/>
    <property type="match status" value="1"/>
</dbReference>
<dbReference type="EMBL" id="FNVT01000001">
    <property type="protein sequence ID" value="SEF57116.1"/>
    <property type="molecule type" value="Genomic_DNA"/>
</dbReference>
<dbReference type="Pfam" id="PF00126">
    <property type="entry name" value="HTH_1"/>
    <property type="match status" value="1"/>
</dbReference>
<dbReference type="Gene3D" id="3.40.190.290">
    <property type="match status" value="1"/>
</dbReference>
<dbReference type="Gene3D" id="1.10.10.10">
    <property type="entry name" value="Winged helix-like DNA-binding domain superfamily/Winged helix DNA-binding domain"/>
    <property type="match status" value="1"/>
</dbReference>
<dbReference type="InterPro" id="IPR036390">
    <property type="entry name" value="WH_DNA-bd_sf"/>
</dbReference>
<organism evidence="6 7">
    <name type="scientific">Nonomuraea solani</name>
    <dbReference type="NCBI Taxonomy" id="1144553"/>
    <lineage>
        <taxon>Bacteria</taxon>
        <taxon>Bacillati</taxon>
        <taxon>Actinomycetota</taxon>
        <taxon>Actinomycetes</taxon>
        <taxon>Streptosporangiales</taxon>
        <taxon>Streptosporangiaceae</taxon>
        <taxon>Nonomuraea</taxon>
    </lineage>
</organism>
<dbReference type="PROSITE" id="PS50931">
    <property type="entry name" value="HTH_LYSR"/>
    <property type="match status" value="1"/>
</dbReference>
<evidence type="ECO:0000256" key="2">
    <source>
        <dbReference type="ARBA" id="ARBA00023015"/>
    </source>
</evidence>
<proteinExistence type="inferred from homology"/>
<evidence type="ECO:0000313" key="6">
    <source>
        <dbReference type="EMBL" id="SEF57116.1"/>
    </source>
</evidence>
<dbReference type="PRINTS" id="PR00039">
    <property type="entry name" value="HTHLYSR"/>
</dbReference>
<dbReference type="PANTHER" id="PTHR30126:SF39">
    <property type="entry name" value="HTH-TYPE TRANSCRIPTIONAL REGULATOR CYSL"/>
    <property type="match status" value="1"/>
</dbReference>
<dbReference type="InterPro" id="IPR036388">
    <property type="entry name" value="WH-like_DNA-bd_sf"/>
</dbReference>
<dbReference type="OrthoDB" id="8417889at2"/>
<dbReference type="GO" id="GO:0003700">
    <property type="term" value="F:DNA-binding transcription factor activity"/>
    <property type="evidence" value="ECO:0007669"/>
    <property type="project" value="InterPro"/>
</dbReference>
<evidence type="ECO:0000256" key="1">
    <source>
        <dbReference type="ARBA" id="ARBA00009437"/>
    </source>
</evidence>
<name>A0A1H5T2U4_9ACTN</name>
<keyword evidence="7" id="KW-1185">Reference proteome</keyword>